<reference evidence="3 4" key="1">
    <citation type="submission" date="2019-12" db="EMBL/GenBank/DDBJ databases">
        <title>Roseobacter cerasinus sp. nov., isolated from seawater around aquaculture.</title>
        <authorList>
            <person name="Muramatsu S."/>
            <person name="Takabe Y."/>
            <person name="Mori K."/>
            <person name="Takaichi S."/>
            <person name="Hanada S."/>
        </authorList>
    </citation>
    <scope>NUCLEOTIDE SEQUENCE [LARGE SCALE GENOMIC DNA]</scope>
    <source>
        <strain evidence="3 4">AI77</strain>
    </source>
</reference>
<keyword evidence="1" id="KW-0812">Transmembrane</keyword>
<dbReference type="EMBL" id="BLIV01000009">
    <property type="protein sequence ID" value="GFE52042.1"/>
    <property type="molecule type" value="Genomic_DNA"/>
</dbReference>
<evidence type="ECO:0000313" key="4">
    <source>
        <dbReference type="Proteomes" id="UP000436522"/>
    </source>
</evidence>
<name>A0A640VWM4_9RHOB</name>
<keyword evidence="1" id="KW-1133">Transmembrane helix</keyword>
<sequence length="172" mass="18877">MIIEFAIIVPAIFSMFLASVEFGLYSMRQMFLDRGLDLAVREIRLNTGIDIDGDGVVDLDHDTVKQKVCDYAGFLNTHGSNNCDSTLRLEMEPVDPFAYVGLSGRADCVDVTQPVNPPRGFTNGVENELMLLRACVKFDPVFPTTGLGRAFEKDGAGKAMMVSMSAFVQEPI</sequence>
<evidence type="ECO:0000313" key="3">
    <source>
        <dbReference type="EMBL" id="GFE52042.1"/>
    </source>
</evidence>
<dbReference type="AlphaFoldDB" id="A0A640VWM4"/>
<dbReference type="InterPro" id="IPR012495">
    <property type="entry name" value="TadE-like_dom"/>
</dbReference>
<keyword evidence="4" id="KW-1185">Reference proteome</keyword>
<accession>A0A640VWM4</accession>
<keyword evidence="1" id="KW-0472">Membrane</keyword>
<evidence type="ECO:0000256" key="1">
    <source>
        <dbReference type="SAM" id="Phobius"/>
    </source>
</evidence>
<dbReference type="Proteomes" id="UP000436522">
    <property type="component" value="Unassembled WGS sequence"/>
</dbReference>
<proteinExistence type="predicted"/>
<comment type="caution">
    <text evidence="3">The sequence shown here is derived from an EMBL/GenBank/DDBJ whole genome shotgun (WGS) entry which is preliminary data.</text>
</comment>
<evidence type="ECO:0000259" key="2">
    <source>
        <dbReference type="Pfam" id="PF07811"/>
    </source>
</evidence>
<protein>
    <recommendedName>
        <fullName evidence="2">TadE-like domain-containing protein</fullName>
    </recommendedName>
</protein>
<gene>
    <name evidence="3" type="ORF">So717_37950</name>
</gene>
<organism evidence="3 4">
    <name type="scientific">Roseobacter cerasinus</name>
    <dbReference type="NCBI Taxonomy" id="2602289"/>
    <lineage>
        <taxon>Bacteria</taxon>
        <taxon>Pseudomonadati</taxon>
        <taxon>Pseudomonadota</taxon>
        <taxon>Alphaproteobacteria</taxon>
        <taxon>Rhodobacterales</taxon>
        <taxon>Roseobacteraceae</taxon>
        <taxon>Roseobacter</taxon>
    </lineage>
</organism>
<dbReference type="Pfam" id="PF07811">
    <property type="entry name" value="TadE"/>
    <property type="match status" value="1"/>
</dbReference>
<feature type="domain" description="TadE-like" evidence="2">
    <location>
        <begin position="2"/>
        <end position="39"/>
    </location>
</feature>
<feature type="transmembrane region" description="Helical" evidence="1">
    <location>
        <begin position="6"/>
        <end position="25"/>
    </location>
</feature>